<name>A0A2M8L772_9BACT</name>
<dbReference type="CDD" id="cd04488">
    <property type="entry name" value="RecG_wedge_OBF"/>
    <property type="match status" value="1"/>
</dbReference>
<organism evidence="10 11">
    <name type="scientific">Candidatus Shapirobacteria bacterium CG10_big_fil_rev_8_21_14_0_10_48_15</name>
    <dbReference type="NCBI Taxonomy" id="1974484"/>
    <lineage>
        <taxon>Bacteria</taxon>
        <taxon>Candidatus Shapironibacteriota</taxon>
    </lineage>
</organism>
<keyword evidence="4 10" id="KW-0347">Helicase</keyword>
<evidence type="ECO:0000256" key="1">
    <source>
        <dbReference type="ARBA" id="ARBA00022741"/>
    </source>
</evidence>
<proteinExistence type="predicted"/>
<evidence type="ECO:0000256" key="3">
    <source>
        <dbReference type="ARBA" id="ARBA00022801"/>
    </source>
</evidence>
<evidence type="ECO:0000256" key="7">
    <source>
        <dbReference type="ARBA" id="ARBA00023204"/>
    </source>
</evidence>
<keyword evidence="1" id="KW-0547">Nucleotide-binding</keyword>
<keyword evidence="7" id="KW-0234">DNA repair</keyword>
<evidence type="ECO:0000313" key="11">
    <source>
        <dbReference type="Proteomes" id="UP000231579"/>
    </source>
</evidence>
<dbReference type="InterPro" id="IPR014001">
    <property type="entry name" value="Helicase_ATP-bd"/>
</dbReference>
<gene>
    <name evidence="10" type="ORF">COU97_01545</name>
</gene>
<evidence type="ECO:0000313" key="10">
    <source>
        <dbReference type="EMBL" id="PJE70093.1"/>
    </source>
</evidence>
<reference evidence="11" key="1">
    <citation type="submission" date="2017-09" db="EMBL/GenBank/DDBJ databases">
        <title>Depth-based differentiation of microbial function through sediment-hosted aquifers and enrichment of novel symbionts in the deep terrestrial subsurface.</title>
        <authorList>
            <person name="Probst A.J."/>
            <person name="Ladd B."/>
            <person name="Jarett J.K."/>
            <person name="Geller-Mcgrath D.E."/>
            <person name="Sieber C.M.K."/>
            <person name="Emerson J.B."/>
            <person name="Anantharaman K."/>
            <person name="Thomas B.C."/>
            <person name="Malmstrom R."/>
            <person name="Stieglmeier M."/>
            <person name="Klingl A."/>
            <person name="Woyke T."/>
            <person name="Ryan C.M."/>
            <person name="Banfield J.F."/>
        </authorList>
    </citation>
    <scope>NUCLEOTIDE SEQUENCE [LARGE SCALE GENOMIC DNA]</scope>
</reference>
<dbReference type="NCBIfam" id="NF008168">
    <property type="entry name" value="PRK10917.2-2"/>
    <property type="match status" value="1"/>
</dbReference>
<dbReference type="Gene3D" id="2.40.50.140">
    <property type="entry name" value="Nucleic acid-binding proteins"/>
    <property type="match status" value="1"/>
</dbReference>
<keyword evidence="3" id="KW-0378">Hydrolase</keyword>
<evidence type="ECO:0000256" key="4">
    <source>
        <dbReference type="ARBA" id="ARBA00022806"/>
    </source>
</evidence>
<dbReference type="PANTHER" id="PTHR47964">
    <property type="entry name" value="ATP-DEPENDENT DNA HELICASE HOMOLOG RECG, CHLOROPLASTIC"/>
    <property type="match status" value="1"/>
</dbReference>
<sequence>MTLGTPISRLFMVGPAYTNKLGRLNINTVGDLLYHFPFRYLDYSLVSPLGQVQAGETVSVKGQVLSFTNQYTRRRQTIQKAVISDGTGQLQATWFNQPFLKTAIKTGQSIFLAGKVEFFGSQKIMTNPDHELVDQFKPAIHTGRLVPIYHETTGVSSKWLRSRIAVLLRNQNLLVEEFLPSILIEKNSLAELRESIEQIHLPNSLPKLTQAKQRLAFDEMFLLQLAALSRQKAWQQKKLVCHFQVDAQKLAQFIKSLPFPLTAAQTRAIGEIMTDLQKDQPMNRLLEGDVGSGKTVVAAAAIFIASLNKVQAALMVPTEVLANQHFLTLNQLLTPLGIKIKLLTGSTHQKQVDDFDFLIGTHALIHQRAVFKKLGLAIVDEQHRFGVGQRAQLINQNRQAPHLLTMTATPIPRTIALTVHGDLDLSVLDEMPPGRQKIKTWLVPAAKRRAAYAWIRQEIQTHRSQAFIVCPFIEESTHESLQSVRAAKNEFTRLQTKIFPQLKLGLLHGRLKSTEKVAVLKQFQQQKIAILVATPVVEVGLDIPNATIMMVEGAQRFGLAQLHQLRGRVGRGEKQAYCLLFGENLGHQGRQRLQALQQAHTGMELAEIDLQMRGPGQVYGTSQHGFFALQLASFTDHRLIKQTRQAAALVMPSLSRYPRLQAKLKEYKINQVEPN</sequence>
<dbReference type="Proteomes" id="UP000231579">
    <property type="component" value="Unassembled WGS sequence"/>
</dbReference>
<protein>
    <submittedName>
        <fullName evidence="10">ATP-dependent DNA helicase RecG</fullName>
    </submittedName>
</protein>
<keyword evidence="2" id="KW-0227">DNA damage</keyword>
<dbReference type="InterPro" id="IPR011545">
    <property type="entry name" value="DEAD/DEAH_box_helicase_dom"/>
</dbReference>
<dbReference type="GO" id="GO:0005524">
    <property type="term" value="F:ATP binding"/>
    <property type="evidence" value="ECO:0007669"/>
    <property type="project" value="UniProtKB-KW"/>
</dbReference>
<feature type="domain" description="Helicase ATP-binding" evidence="8">
    <location>
        <begin position="275"/>
        <end position="428"/>
    </location>
</feature>
<dbReference type="Pfam" id="PF17191">
    <property type="entry name" value="RecG_wedge"/>
    <property type="match status" value="1"/>
</dbReference>
<dbReference type="SUPFAM" id="SSF50249">
    <property type="entry name" value="Nucleic acid-binding proteins"/>
    <property type="match status" value="1"/>
</dbReference>
<dbReference type="InterPro" id="IPR001650">
    <property type="entry name" value="Helicase_C-like"/>
</dbReference>
<comment type="caution">
    <text evidence="10">The sequence shown here is derived from an EMBL/GenBank/DDBJ whole genome shotgun (WGS) entry which is preliminary data.</text>
</comment>
<evidence type="ECO:0000259" key="8">
    <source>
        <dbReference type="PROSITE" id="PS51192"/>
    </source>
</evidence>
<feature type="domain" description="Helicase C-terminal" evidence="9">
    <location>
        <begin position="447"/>
        <end position="611"/>
    </location>
</feature>
<dbReference type="NCBIfam" id="NF008165">
    <property type="entry name" value="PRK10917.1-3"/>
    <property type="match status" value="1"/>
</dbReference>
<evidence type="ECO:0000256" key="6">
    <source>
        <dbReference type="ARBA" id="ARBA00023125"/>
    </source>
</evidence>
<dbReference type="PANTHER" id="PTHR47964:SF1">
    <property type="entry name" value="ATP-DEPENDENT DNA HELICASE HOMOLOG RECG, CHLOROPLASTIC"/>
    <property type="match status" value="1"/>
</dbReference>
<keyword evidence="6" id="KW-0238">DNA-binding</keyword>
<dbReference type="GO" id="GO:0006281">
    <property type="term" value="P:DNA repair"/>
    <property type="evidence" value="ECO:0007669"/>
    <property type="project" value="UniProtKB-KW"/>
</dbReference>
<dbReference type="Gene3D" id="3.40.50.300">
    <property type="entry name" value="P-loop containing nucleotide triphosphate hydrolases"/>
    <property type="match status" value="2"/>
</dbReference>
<dbReference type="SUPFAM" id="SSF52540">
    <property type="entry name" value="P-loop containing nucleoside triphosphate hydrolases"/>
    <property type="match status" value="2"/>
</dbReference>
<dbReference type="InterPro" id="IPR047112">
    <property type="entry name" value="RecG/Mfd"/>
</dbReference>
<dbReference type="GO" id="GO:0003678">
    <property type="term" value="F:DNA helicase activity"/>
    <property type="evidence" value="ECO:0007669"/>
    <property type="project" value="TreeGrafter"/>
</dbReference>
<dbReference type="GO" id="GO:0016787">
    <property type="term" value="F:hydrolase activity"/>
    <property type="evidence" value="ECO:0007669"/>
    <property type="project" value="UniProtKB-KW"/>
</dbReference>
<dbReference type="InterPro" id="IPR012340">
    <property type="entry name" value="NA-bd_OB-fold"/>
</dbReference>
<dbReference type="PROSITE" id="PS51194">
    <property type="entry name" value="HELICASE_CTER"/>
    <property type="match status" value="1"/>
</dbReference>
<dbReference type="Pfam" id="PF00271">
    <property type="entry name" value="Helicase_C"/>
    <property type="match status" value="1"/>
</dbReference>
<dbReference type="Pfam" id="PF00270">
    <property type="entry name" value="DEAD"/>
    <property type="match status" value="1"/>
</dbReference>
<dbReference type="SMART" id="SM00490">
    <property type="entry name" value="HELICc"/>
    <property type="match status" value="1"/>
</dbReference>
<dbReference type="InterPro" id="IPR033454">
    <property type="entry name" value="RecG_wedge"/>
</dbReference>
<dbReference type="AlphaFoldDB" id="A0A2M8L772"/>
<evidence type="ECO:0000259" key="9">
    <source>
        <dbReference type="PROSITE" id="PS51194"/>
    </source>
</evidence>
<dbReference type="InterPro" id="IPR027417">
    <property type="entry name" value="P-loop_NTPase"/>
</dbReference>
<evidence type="ECO:0000256" key="2">
    <source>
        <dbReference type="ARBA" id="ARBA00022763"/>
    </source>
</evidence>
<dbReference type="GO" id="GO:0003677">
    <property type="term" value="F:DNA binding"/>
    <property type="evidence" value="ECO:0007669"/>
    <property type="project" value="UniProtKB-KW"/>
</dbReference>
<dbReference type="EMBL" id="PFEM01000023">
    <property type="protein sequence ID" value="PJE70093.1"/>
    <property type="molecule type" value="Genomic_DNA"/>
</dbReference>
<keyword evidence="5" id="KW-0067">ATP-binding</keyword>
<dbReference type="SMART" id="SM00487">
    <property type="entry name" value="DEXDc"/>
    <property type="match status" value="1"/>
</dbReference>
<dbReference type="PROSITE" id="PS51192">
    <property type="entry name" value="HELICASE_ATP_BIND_1"/>
    <property type="match status" value="1"/>
</dbReference>
<accession>A0A2M8L772</accession>
<evidence type="ECO:0000256" key="5">
    <source>
        <dbReference type="ARBA" id="ARBA00022840"/>
    </source>
</evidence>